<dbReference type="Pfam" id="PF00072">
    <property type="entry name" value="Response_reg"/>
    <property type="match status" value="1"/>
</dbReference>
<dbReference type="PANTHER" id="PTHR43228">
    <property type="entry name" value="TWO-COMPONENT RESPONSE REGULATOR"/>
    <property type="match status" value="1"/>
</dbReference>
<dbReference type="Gene3D" id="3.40.50.2300">
    <property type="match status" value="1"/>
</dbReference>
<protein>
    <submittedName>
        <fullName evidence="3">Response regulator</fullName>
    </submittedName>
</protein>
<dbReference type="AlphaFoldDB" id="A0A0R1P0T7"/>
<evidence type="ECO:0000313" key="4">
    <source>
        <dbReference type="Proteomes" id="UP000050901"/>
    </source>
</evidence>
<dbReference type="PATRIC" id="fig|1423771.3.peg.1955"/>
<dbReference type="SUPFAM" id="SSF52172">
    <property type="entry name" value="CheY-like"/>
    <property type="match status" value="1"/>
</dbReference>
<sequence length="322" mass="36612">MHKTSPLKKGCCWLNKNVKIQEASKSFQKLQFENVYALGGIFMNFYIADDDPDTIDLLSDLIENDFNNSIVGVADNPQQAYDDLLRLRVDIMLVDYGMPVMSGIQLIEKLKAANSQPHFIMMSSVSDARTRTAAYQAGIDFFLEKPINLAETKHIIRLIAGYTLMTDKLNRIFELVGSSAPYHLPQSQQRQQVDRIKSILRFLGITAETGCQDIIRIISLMVDQKLGFSDIDFASVLHFDAHTKKIVFQRIRRALKVGLNNLANMFLDYPENEILMEYANNLFGYKNVHNEVLKLKGVQNNGGQISLQHFFDGLLQESIIEK</sequence>
<reference evidence="3 4" key="1">
    <citation type="journal article" date="2015" name="Genome Announc.">
        <title>Expanding the biotechnology potential of lactobacilli through comparative genomics of 213 strains and associated genera.</title>
        <authorList>
            <person name="Sun Z."/>
            <person name="Harris H.M."/>
            <person name="McCann A."/>
            <person name="Guo C."/>
            <person name="Argimon S."/>
            <person name="Zhang W."/>
            <person name="Yang X."/>
            <person name="Jeffery I.B."/>
            <person name="Cooney J.C."/>
            <person name="Kagawa T.F."/>
            <person name="Liu W."/>
            <person name="Song Y."/>
            <person name="Salvetti E."/>
            <person name="Wrobel A."/>
            <person name="Rasinkangas P."/>
            <person name="Parkhill J."/>
            <person name="Rea M.C."/>
            <person name="O'Sullivan O."/>
            <person name="Ritari J."/>
            <person name="Douillard F.P."/>
            <person name="Paul Ross R."/>
            <person name="Yang R."/>
            <person name="Briner A.E."/>
            <person name="Felis G.E."/>
            <person name="de Vos W.M."/>
            <person name="Barrangou R."/>
            <person name="Klaenhammer T.R."/>
            <person name="Caufield P.W."/>
            <person name="Cui Y."/>
            <person name="Zhang H."/>
            <person name="O'Toole P.W."/>
        </authorList>
    </citation>
    <scope>NUCLEOTIDE SEQUENCE [LARGE SCALE GENOMIC DNA]</scope>
    <source>
        <strain evidence="3 4">DSM 13345</strain>
    </source>
</reference>
<dbReference type="PANTHER" id="PTHR43228:SF8">
    <property type="entry name" value="TRANSCRIPTIONAL REGULATORY PROTEIN GLNL"/>
    <property type="match status" value="1"/>
</dbReference>
<comment type="caution">
    <text evidence="3">The sequence shown here is derived from an EMBL/GenBank/DDBJ whole genome shotgun (WGS) entry which is preliminary data.</text>
</comment>
<feature type="domain" description="Response regulatory" evidence="2">
    <location>
        <begin position="44"/>
        <end position="160"/>
    </location>
</feature>
<proteinExistence type="predicted"/>
<dbReference type="InterPro" id="IPR052048">
    <property type="entry name" value="ST_Response_Regulator"/>
</dbReference>
<dbReference type="InterPro" id="IPR013972">
    <property type="entry name" value="YcbB"/>
</dbReference>
<dbReference type="PROSITE" id="PS50110">
    <property type="entry name" value="RESPONSE_REGULATORY"/>
    <property type="match status" value="1"/>
</dbReference>
<dbReference type="CDD" id="cd17565">
    <property type="entry name" value="REC_GlnL-like"/>
    <property type="match status" value="1"/>
</dbReference>
<evidence type="ECO:0000259" key="2">
    <source>
        <dbReference type="PROSITE" id="PS50110"/>
    </source>
</evidence>
<keyword evidence="1" id="KW-0597">Phosphoprotein</keyword>
<name>A0A0R1P0T7_LIMMU</name>
<dbReference type="InterPro" id="IPR001789">
    <property type="entry name" value="Sig_transdc_resp-reg_receiver"/>
</dbReference>
<dbReference type="EMBL" id="AZEQ01000007">
    <property type="protein sequence ID" value="KRL26110.1"/>
    <property type="molecule type" value="Genomic_DNA"/>
</dbReference>
<feature type="modified residue" description="4-aspartylphosphate" evidence="1">
    <location>
        <position position="95"/>
    </location>
</feature>
<evidence type="ECO:0000256" key="1">
    <source>
        <dbReference type="PROSITE-ProRule" id="PRU00169"/>
    </source>
</evidence>
<dbReference type="InterPro" id="IPR011006">
    <property type="entry name" value="CheY-like_superfamily"/>
</dbReference>
<dbReference type="Pfam" id="PF08664">
    <property type="entry name" value="YcbB"/>
    <property type="match status" value="1"/>
</dbReference>
<accession>A0A0R1P0T7</accession>
<gene>
    <name evidence="3" type="ORF">FC47_GL001892</name>
</gene>
<dbReference type="Proteomes" id="UP000050901">
    <property type="component" value="Unassembled WGS sequence"/>
</dbReference>
<evidence type="ECO:0000313" key="3">
    <source>
        <dbReference type="EMBL" id="KRL26110.1"/>
    </source>
</evidence>
<dbReference type="SMART" id="SM00448">
    <property type="entry name" value="REC"/>
    <property type="match status" value="1"/>
</dbReference>
<dbReference type="GO" id="GO:0000160">
    <property type="term" value="P:phosphorelay signal transduction system"/>
    <property type="evidence" value="ECO:0007669"/>
    <property type="project" value="InterPro"/>
</dbReference>
<organism evidence="3 4">
    <name type="scientific">Limosilactobacillus mucosae DSM 13345</name>
    <dbReference type="NCBI Taxonomy" id="1423771"/>
    <lineage>
        <taxon>Bacteria</taxon>
        <taxon>Bacillati</taxon>
        <taxon>Bacillota</taxon>
        <taxon>Bacilli</taxon>
        <taxon>Lactobacillales</taxon>
        <taxon>Lactobacillaceae</taxon>
        <taxon>Limosilactobacillus</taxon>
    </lineage>
</organism>